<dbReference type="RefSeq" id="WP_183204554.1">
    <property type="nucleotide sequence ID" value="NZ_BAAAER010000009.1"/>
</dbReference>
<comment type="caution">
    <text evidence="2">The sequence shown here is derived from an EMBL/GenBank/DDBJ whole genome shotgun (WGS) entry which is preliminary data.</text>
</comment>
<evidence type="ECO:0000313" key="2">
    <source>
        <dbReference type="EMBL" id="MBB4083463.1"/>
    </source>
</evidence>
<feature type="transmembrane region" description="Helical" evidence="1">
    <location>
        <begin position="113"/>
        <end position="136"/>
    </location>
</feature>
<protein>
    <submittedName>
        <fullName evidence="2">Putative membrane-anchored protein</fullName>
    </submittedName>
</protein>
<feature type="transmembrane region" description="Helical" evidence="1">
    <location>
        <begin position="12"/>
        <end position="30"/>
    </location>
</feature>
<dbReference type="Proteomes" id="UP000529946">
    <property type="component" value="Unassembled WGS sequence"/>
</dbReference>
<keyword evidence="1" id="KW-1133">Transmembrane helix</keyword>
<gene>
    <name evidence="2" type="ORF">GGR12_002329</name>
</gene>
<reference evidence="2 3" key="1">
    <citation type="submission" date="2020-08" db="EMBL/GenBank/DDBJ databases">
        <title>Genomic Encyclopedia of Type Strains, Phase IV (KMG-IV): sequencing the most valuable type-strain genomes for metagenomic binning, comparative biology and taxonomic classification.</title>
        <authorList>
            <person name="Goeker M."/>
        </authorList>
    </citation>
    <scope>NUCLEOTIDE SEQUENCE [LARGE SCALE GENOMIC DNA]</scope>
    <source>
        <strain evidence="2 3">DSM 23960</strain>
    </source>
</reference>
<keyword evidence="3" id="KW-1185">Reference proteome</keyword>
<feature type="transmembrane region" description="Helical" evidence="1">
    <location>
        <begin position="42"/>
        <end position="64"/>
    </location>
</feature>
<name>A0A7W6NQ32_9CAUL</name>
<feature type="transmembrane region" description="Helical" evidence="1">
    <location>
        <begin position="176"/>
        <end position="192"/>
    </location>
</feature>
<feature type="transmembrane region" description="Helical" evidence="1">
    <location>
        <begin position="148"/>
        <end position="164"/>
    </location>
</feature>
<feature type="transmembrane region" description="Helical" evidence="1">
    <location>
        <begin position="76"/>
        <end position="101"/>
    </location>
</feature>
<sequence>MNEAQRQTPATMFYVAVAVLGLVVSVLGFSKTFFLPLGAGEFQAPAVVFVHGGAAFAWVLLFVLQPSLIRLGRYDIHARTGAIGAVLAVVVAVTAVPVALYAVERDLSADLDFAVSTLPGVFTSMAMFLALVIAGVMNRHRPQTHKRLMLLATIVVLWPAWFRLRHWFPGVPRPEIWFAVVAADALIIIAMIRDKLVEGRVHPVWWFVGIPVILEQTIEALLFDSPAWRAVSHALYGLFTSG</sequence>
<organism evidence="2 3">
    <name type="scientific">Brevundimonas lenta</name>
    <dbReference type="NCBI Taxonomy" id="424796"/>
    <lineage>
        <taxon>Bacteria</taxon>
        <taxon>Pseudomonadati</taxon>
        <taxon>Pseudomonadota</taxon>
        <taxon>Alphaproteobacteria</taxon>
        <taxon>Caulobacterales</taxon>
        <taxon>Caulobacteraceae</taxon>
        <taxon>Brevundimonas</taxon>
    </lineage>
</organism>
<accession>A0A7W6NQ32</accession>
<keyword evidence="1" id="KW-0472">Membrane</keyword>
<dbReference type="AlphaFoldDB" id="A0A7W6NQ32"/>
<evidence type="ECO:0000256" key="1">
    <source>
        <dbReference type="SAM" id="Phobius"/>
    </source>
</evidence>
<proteinExistence type="predicted"/>
<dbReference type="EMBL" id="JACIDM010000002">
    <property type="protein sequence ID" value="MBB4083463.1"/>
    <property type="molecule type" value="Genomic_DNA"/>
</dbReference>
<evidence type="ECO:0000313" key="3">
    <source>
        <dbReference type="Proteomes" id="UP000529946"/>
    </source>
</evidence>
<keyword evidence="1" id="KW-0812">Transmembrane</keyword>